<dbReference type="AlphaFoldDB" id="A0A975WV59"/>
<dbReference type="Proteomes" id="UP000256297">
    <property type="component" value="Chromosome CBM2589_b"/>
</dbReference>
<dbReference type="Gene3D" id="2.102.10.10">
    <property type="entry name" value="Rieske [2Fe-2S] iron-sulphur domain"/>
    <property type="match status" value="1"/>
</dbReference>
<evidence type="ECO:0000256" key="1">
    <source>
        <dbReference type="ARBA" id="ARBA00022714"/>
    </source>
</evidence>
<dbReference type="GO" id="GO:0046872">
    <property type="term" value="F:metal ion binding"/>
    <property type="evidence" value="ECO:0007669"/>
    <property type="project" value="UniProtKB-KW"/>
</dbReference>
<gene>
    <name evidence="6" type="primary">carAc</name>
    <name evidence="6" type="ORF">CBM2589_B120341</name>
</gene>
<protein>
    <submittedName>
        <fullName evidence="6">Ferredoxin CarAc</fullName>
    </submittedName>
</protein>
<dbReference type="EMBL" id="OFSP01000004">
    <property type="protein sequence ID" value="SOY44378.1"/>
    <property type="molecule type" value="Genomic_DNA"/>
</dbReference>
<sequence length="109" mass="11874">METAVQTLHFLCPAEEVPANTSRRVDIPGFPALAVFNLDGSFFVTDDRCTHGEASLCEGEIDGDLVECPFHQGTFDIRTGKPTGAPCRIALRTYEVAVEQGGVHIRKPE</sequence>
<keyword evidence="3" id="KW-0408">Iron</keyword>
<dbReference type="CDD" id="cd03528">
    <property type="entry name" value="Rieske_RO_ferredoxin"/>
    <property type="match status" value="1"/>
</dbReference>
<dbReference type="RefSeq" id="WP_116336801.1">
    <property type="nucleotide sequence ID" value="NZ_LT976856.1"/>
</dbReference>
<accession>A0A975WV59</accession>
<evidence type="ECO:0000256" key="4">
    <source>
        <dbReference type="ARBA" id="ARBA00023014"/>
    </source>
</evidence>
<name>A0A975WV59_9BURK</name>
<evidence type="ECO:0000313" key="7">
    <source>
        <dbReference type="Proteomes" id="UP000256297"/>
    </source>
</evidence>
<evidence type="ECO:0000256" key="2">
    <source>
        <dbReference type="ARBA" id="ARBA00022723"/>
    </source>
</evidence>
<dbReference type="InterPro" id="IPR036922">
    <property type="entry name" value="Rieske_2Fe-2S_sf"/>
</dbReference>
<reference evidence="6 7" key="1">
    <citation type="submission" date="2018-01" db="EMBL/GenBank/DDBJ databases">
        <authorList>
            <person name="Clerissi C."/>
        </authorList>
    </citation>
    <scope>NUCLEOTIDE SEQUENCE [LARGE SCALE GENOMIC DNA]</scope>
    <source>
        <strain evidence="6">Cupriavidus taiwanensis STM 3521</strain>
    </source>
</reference>
<keyword evidence="1" id="KW-0001">2Fe-2S</keyword>
<proteinExistence type="predicted"/>
<dbReference type="PANTHER" id="PTHR21496">
    <property type="entry name" value="FERREDOXIN-RELATED"/>
    <property type="match status" value="1"/>
</dbReference>
<dbReference type="PROSITE" id="PS51296">
    <property type="entry name" value="RIESKE"/>
    <property type="match status" value="1"/>
</dbReference>
<keyword evidence="2" id="KW-0479">Metal-binding</keyword>
<organism evidence="6 7">
    <name type="scientific">Cupriavidus taiwanensis</name>
    <dbReference type="NCBI Taxonomy" id="164546"/>
    <lineage>
        <taxon>Bacteria</taxon>
        <taxon>Pseudomonadati</taxon>
        <taxon>Pseudomonadota</taxon>
        <taxon>Betaproteobacteria</taxon>
        <taxon>Burkholderiales</taxon>
        <taxon>Burkholderiaceae</taxon>
        <taxon>Cupriavidus</taxon>
    </lineage>
</organism>
<comment type="caution">
    <text evidence="6">The sequence shown here is derived from an EMBL/GenBank/DDBJ whole genome shotgun (WGS) entry which is preliminary data.</text>
</comment>
<dbReference type="Pfam" id="PF00355">
    <property type="entry name" value="Rieske"/>
    <property type="match status" value="1"/>
</dbReference>
<keyword evidence="4" id="KW-0411">Iron-sulfur</keyword>
<evidence type="ECO:0000313" key="6">
    <source>
        <dbReference type="EMBL" id="SOY44378.1"/>
    </source>
</evidence>
<dbReference type="InterPro" id="IPR017941">
    <property type="entry name" value="Rieske_2Fe-2S"/>
</dbReference>
<dbReference type="SUPFAM" id="SSF50022">
    <property type="entry name" value="ISP domain"/>
    <property type="match status" value="1"/>
</dbReference>
<dbReference type="GO" id="GO:0051537">
    <property type="term" value="F:2 iron, 2 sulfur cluster binding"/>
    <property type="evidence" value="ECO:0007669"/>
    <property type="project" value="UniProtKB-KW"/>
</dbReference>
<feature type="domain" description="Rieske" evidence="5">
    <location>
        <begin position="9"/>
        <end position="105"/>
    </location>
</feature>
<dbReference type="PANTHER" id="PTHR21496:SF23">
    <property type="entry name" value="3-PHENYLPROPIONATE_CINNAMIC ACID DIOXYGENASE FERREDOXIN SUBUNIT"/>
    <property type="match status" value="1"/>
</dbReference>
<evidence type="ECO:0000259" key="5">
    <source>
        <dbReference type="PROSITE" id="PS51296"/>
    </source>
</evidence>
<evidence type="ECO:0000256" key="3">
    <source>
        <dbReference type="ARBA" id="ARBA00023004"/>
    </source>
</evidence>